<dbReference type="STRING" id="1352936.M878_44365"/>
<evidence type="ECO:0000256" key="1">
    <source>
        <dbReference type="SAM" id="MobiDB-lite"/>
    </source>
</evidence>
<reference evidence="2 3" key="1">
    <citation type="journal article" date="2014" name="Genome Announc.">
        <title>Draft Genome Sequence of Streptomyces roseochromogenes subsp. oscitans DS 12.976, Producer of the Aminocoumarin Antibiotic Clorobiocin.</title>
        <authorList>
            <person name="Ruckert C."/>
            <person name="Kalinowski J."/>
            <person name="Heide L."/>
            <person name="Apel A.K."/>
        </authorList>
    </citation>
    <scope>NUCLEOTIDE SEQUENCE [LARGE SCALE GENOMIC DNA]</scope>
    <source>
        <strain evidence="2 3">DS 12.976</strain>
    </source>
</reference>
<dbReference type="EMBL" id="AWQX01000386">
    <property type="protein sequence ID" value="EST18954.1"/>
    <property type="molecule type" value="Genomic_DNA"/>
</dbReference>
<feature type="region of interest" description="Disordered" evidence="1">
    <location>
        <begin position="209"/>
        <end position="239"/>
    </location>
</feature>
<organism evidence="2 3">
    <name type="scientific">Streptomyces roseochromogenus subsp. oscitans DS 12.976</name>
    <dbReference type="NCBI Taxonomy" id="1352936"/>
    <lineage>
        <taxon>Bacteria</taxon>
        <taxon>Bacillati</taxon>
        <taxon>Actinomycetota</taxon>
        <taxon>Actinomycetes</taxon>
        <taxon>Kitasatosporales</taxon>
        <taxon>Streptomycetaceae</taxon>
        <taxon>Streptomyces</taxon>
    </lineage>
</organism>
<proteinExistence type="predicted"/>
<comment type="caution">
    <text evidence="2">The sequence shown here is derived from an EMBL/GenBank/DDBJ whole genome shotgun (WGS) entry which is preliminary data.</text>
</comment>
<accession>V6JQ20</accession>
<protein>
    <submittedName>
        <fullName evidence="2">Uncharacterized protein</fullName>
    </submittedName>
</protein>
<dbReference type="AlphaFoldDB" id="V6JQ20"/>
<feature type="compositionally biased region" description="Basic and acidic residues" evidence="1">
    <location>
        <begin position="230"/>
        <end position="239"/>
    </location>
</feature>
<dbReference type="PATRIC" id="fig|1352936.5.peg.9209"/>
<evidence type="ECO:0000313" key="3">
    <source>
        <dbReference type="Proteomes" id="UP000017984"/>
    </source>
</evidence>
<sequence length="239" mass="26352">MSVVGFVLGPGCVPDGDAQVMHALQDVDEGLFSPAQSASGSLCVAAFGVQMGAERVHRCHGSREGCLPARWHFFCPGFGDLQRGALQPVRQDVDRETGVRSQLFPPTEQCLKDVLDLPFLSQTGCGGDLKLRFRQKTAQQVQAVVFLRRFGALLRICHWYSLKSGQSRVDLLSTYLALATDAHAFSFTQQRRIRPPGHTESLHKEAVLVDREGSPGHGSQWRTGARRRAHPTEETAHRP</sequence>
<name>V6JQ20_STRRC</name>
<gene>
    <name evidence="2" type="ORF">M878_44365</name>
</gene>
<keyword evidence="3" id="KW-1185">Reference proteome</keyword>
<dbReference type="Proteomes" id="UP000017984">
    <property type="component" value="Chromosome"/>
</dbReference>
<dbReference type="HOGENOM" id="CLU_1160603_0_0_11"/>
<evidence type="ECO:0000313" key="2">
    <source>
        <dbReference type="EMBL" id="EST18954.1"/>
    </source>
</evidence>